<evidence type="ECO:0000313" key="3">
    <source>
        <dbReference type="Proteomes" id="UP001326199"/>
    </source>
</evidence>
<feature type="chain" id="PRO_5045397388" description="Ubiquitin 3 binding protein But2 C-terminal domain-containing protein" evidence="1">
    <location>
        <begin position="22"/>
        <end position="300"/>
    </location>
</feature>
<evidence type="ECO:0000313" key="2">
    <source>
        <dbReference type="EMBL" id="KAK4672692.1"/>
    </source>
</evidence>
<dbReference type="RefSeq" id="XP_062770014.1">
    <property type="nucleotide sequence ID" value="XM_062907099.1"/>
</dbReference>
<organism evidence="2 3">
    <name type="scientific">Podospora pseudopauciseta</name>
    <dbReference type="NCBI Taxonomy" id="2093780"/>
    <lineage>
        <taxon>Eukaryota</taxon>
        <taxon>Fungi</taxon>
        <taxon>Dikarya</taxon>
        <taxon>Ascomycota</taxon>
        <taxon>Pezizomycotina</taxon>
        <taxon>Sordariomycetes</taxon>
        <taxon>Sordariomycetidae</taxon>
        <taxon>Sordariales</taxon>
        <taxon>Podosporaceae</taxon>
        <taxon>Podospora</taxon>
    </lineage>
</organism>
<feature type="signal peptide" evidence="1">
    <location>
        <begin position="1"/>
        <end position="21"/>
    </location>
</feature>
<reference evidence="2 3" key="1">
    <citation type="journal article" date="2023" name="bioRxiv">
        <title>High-quality genome assemblies of four members of thePodospora anserinaspecies complex.</title>
        <authorList>
            <person name="Ament-Velasquez S.L."/>
            <person name="Vogan A.A."/>
            <person name="Wallerman O."/>
            <person name="Hartmann F."/>
            <person name="Gautier V."/>
            <person name="Silar P."/>
            <person name="Giraud T."/>
            <person name="Johannesson H."/>
        </authorList>
    </citation>
    <scope>NUCLEOTIDE SEQUENCE [LARGE SCALE GENOMIC DNA]</scope>
    <source>
        <strain evidence="2 3">CBS 411.78</strain>
    </source>
</reference>
<evidence type="ECO:0008006" key="4">
    <source>
        <dbReference type="Google" id="ProtNLM"/>
    </source>
</evidence>
<name>A0ABR0HX58_9PEZI</name>
<proteinExistence type="predicted"/>
<dbReference type="Gene3D" id="2.70.50.70">
    <property type="match status" value="1"/>
</dbReference>
<keyword evidence="1" id="KW-0732">Signal</keyword>
<dbReference type="GeneID" id="87927442"/>
<gene>
    <name evidence="2" type="ORF">QC763_105310</name>
</gene>
<dbReference type="PANTHER" id="PTHR36182:SF2">
    <property type="entry name" value="LYTIC POLYSACCHARIDE MONOOXYGENASE"/>
    <property type="match status" value="1"/>
</dbReference>
<dbReference type="PANTHER" id="PTHR36182">
    <property type="entry name" value="PROTEIN, PUTATIVE (AFU_ORTHOLOGUE AFUA_6G10930)-RELATED"/>
    <property type="match status" value="1"/>
</dbReference>
<sequence length="300" mass="32720">MSTVTLTISLAAMCLVSGIQAHVVMNTPGSYGLHEGTPLLQVNPLDGVTYKHPRSTNNFHHNGLTVMEAGNVIHVNFTGGAQHGGGSCQFSITYDTPDNGQLSEKTRFKTIYTIIGGCPAQFTNEMANLPAPYHDAEQRLETEHCGNDTEFNGMRNFLVEEWSRGVCLISYPFYRLFNGTGTTTIGVPSITPTNTVTVSSTGEVCEPDTSTLAVTNTAPSTPTTPGGNYTASSHHLNQKGRNHFHIPHRRHDVHNLDSLNHIPPARYGSTARINPDAQASGQRGPVHKARARRRRLCSFW</sequence>
<evidence type="ECO:0000256" key="1">
    <source>
        <dbReference type="SAM" id="SignalP"/>
    </source>
</evidence>
<comment type="caution">
    <text evidence="2">The sequence shown here is derived from an EMBL/GenBank/DDBJ whole genome shotgun (WGS) entry which is preliminary data.</text>
</comment>
<accession>A0ABR0HX58</accession>
<keyword evidence="3" id="KW-1185">Reference proteome</keyword>
<protein>
    <recommendedName>
        <fullName evidence="4">Ubiquitin 3 binding protein But2 C-terminal domain-containing protein</fullName>
    </recommendedName>
</protein>
<dbReference type="Proteomes" id="UP001326199">
    <property type="component" value="Unassembled WGS sequence"/>
</dbReference>
<dbReference type="EMBL" id="JAFFHB010000001">
    <property type="protein sequence ID" value="KAK4672692.1"/>
    <property type="molecule type" value="Genomic_DNA"/>
</dbReference>